<keyword evidence="4" id="KW-0853">WD repeat</keyword>
<keyword evidence="3" id="KW-0698">rRNA processing</keyword>
<proteinExistence type="predicted"/>
<dbReference type="GO" id="GO:0030687">
    <property type="term" value="C:preribosome, large subunit precursor"/>
    <property type="evidence" value="ECO:0007669"/>
    <property type="project" value="TreeGrafter"/>
</dbReference>
<dbReference type="InterPro" id="IPR028598">
    <property type="entry name" value="BOP1/Erb1"/>
</dbReference>
<name>A0A7J7P953_9MAGN</name>
<keyword evidence="9" id="KW-1185">Reference proteome</keyword>
<dbReference type="Proteomes" id="UP000541444">
    <property type="component" value="Unassembled WGS sequence"/>
</dbReference>
<feature type="domain" description="BOP1 N-terminal" evidence="7">
    <location>
        <begin position="22"/>
        <end position="80"/>
    </location>
</feature>
<dbReference type="AlphaFoldDB" id="A0A7J7P953"/>
<dbReference type="PANTHER" id="PTHR17605">
    <property type="entry name" value="RIBOSOME BIOGENESIS PROTEIN BOP1 BLOCK OF PROLIFERATION 1 PROTEIN"/>
    <property type="match status" value="1"/>
</dbReference>
<organism evidence="8 9">
    <name type="scientific">Kingdonia uniflora</name>
    <dbReference type="NCBI Taxonomy" id="39325"/>
    <lineage>
        <taxon>Eukaryota</taxon>
        <taxon>Viridiplantae</taxon>
        <taxon>Streptophyta</taxon>
        <taxon>Embryophyta</taxon>
        <taxon>Tracheophyta</taxon>
        <taxon>Spermatophyta</taxon>
        <taxon>Magnoliopsida</taxon>
        <taxon>Ranunculales</taxon>
        <taxon>Circaeasteraceae</taxon>
        <taxon>Kingdonia</taxon>
    </lineage>
</organism>
<dbReference type="GO" id="GO:0000463">
    <property type="term" value="P:maturation of LSU-rRNA from tricistronic rRNA transcript (SSU-rRNA, 5.8S rRNA, LSU-rRNA)"/>
    <property type="evidence" value="ECO:0007669"/>
    <property type="project" value="TreeGrafter"/>
</dbReference>
<dbReference type="InterPro" id="IPR012953">
    <property type="entry name" value="BOP1_N_dom"/>
</dbReference>
<dbReference type="OrthoDB" id="5571054at2759"/>
<evidence type="ECO:0000313" key="9">
    <source>
        <dbReference type="Proteomes" id="UP000541444"/>
    </source>
</evidence>
<dbReference type="GO" id="GO:0043021">
    <property type="term" value="F:ribonucleoprotein complex binding"/>
    <property type="evidence" value="ECO:0007669"/>
    <property type="project" value="TreeGrafter"/>
</dbReference>
<protein>
    <recommendedName>
        <fullName evidence="7">BOP1 N-terminal domain-containing protein</fullName>
    </recommendedName>
</protein>
<dbReference type="PANTHER" id="PTHR17605:SF0">
    <property type="entry name" value="RIBOSOME BIOGENESIS PROTEIN BOP1"/>
    <property type="match status" value="1"/>
</dbReference>
<comment type="caution">
    <text evidence="8">The sequence shown here is derived from an EMBL/GenBank/DDBJ whole genome shotgun (WGS) entry which is preliminary data.</text>
</comment>
<keyword evidence="2" id="KW-0690">Ribosome biogenesis</keyword>
<evidence type="ECO:0000256" key="3">
    <source>
        <dbReference type="ARBA" id="ARBA00022552"/>
    </source>
</evidence>
<dbReference type="Pfam" id="PF08145">
    <property type="entry name" value="BOP1NT"/>
    <property type="match status" value="1"/>
</dbReference>
<evidence type="ECO:0000313" key="8">
    <source>
        <dbReference type="EMBL" id="KAF6175812.1"/>
    </source>
</evidence>
<evidence type="ECO:0000256" key="1">
    <source>
        <dbReference type="ARBA" id="ARBA00004604"/>
    </source>
</evidence>
<reference evidence="8 9" key="1">
    <citation type="journal article" date="2020" name="IScience">
        <title>Genome Sequencing of the Endangered Kingdonia uniflora (Circaeasteraceae, Ranunculales) Reveals Potential Mechanisms of Evolutionary Specialization.</title>
        <authorList>
            <person name="Sun Y."/>
            <person name="Deng T."/>
            <person name="Zhang A."/>
            <person name="Moore M.J."/>
            <person name="Landis J.B."/>
            <person name="Lin N."/>
            <person name="Zhang H."/>
            <person name="Zhang X."/>
            <person name="Huang J."/>
            <person name="Zhang X."/>
            <person name="Sun H."/>
            <person name="Wang H."/>
        </authorList>
    </citation>
    <scope>NUCLEOTIDE SEQUENCE [LARGE SCALE GENOMIC DNA]</scope>
    <source>
        <strain evidence="8">TB1705</strain>
        <tissue evidence="8">Leaf</tissue>
    </source>
</reference>
<dbReference type="EMBL" id="JACGCM010000140">
    <property type="protein sequence ID" value="KAF6175812.1"/>
    <property type="molecule type" value="Genomic_DNA"/>
</dbReference>
<keyword evidence="6" id="KW-0539">Nucleus</keyword>
<sequence length="103" mass="11713">MSKSLLRIFQIPVDRSECEIMTKKVVALVRAIRNENIKLEKPKEEPNIYRLWGDDSSSIDKAKHCSSNIPTPKPKLPGREGAVMSFLANIEGQWVCVWEVETS</sequence>
<evidence type="ECO:0000256" key="2">
    <source>
        <dbReference type="ARBA" id="ARBA00022517"/>
    </source>
</evidence>
<dbReference type="GO" id="GO:0070545">
    <property type="term" value="C:PeBoW complex"/>
    <property type="evidence" value="ECO:0007669"/>
    <property type="project" value="TreeGrafter"/>
</dbReference>
<keyword evidence="5" id="KW-0677">Repeat</keyword>
<evidence type="ECO:0000259" key="7">
    <source>
        <dbReference type="Pfam" id="PF08145"/>
    </source>
</evidence>
<evidence type="ECO:0000256" key="4">
    <source>
        <dbReference type="ARBA" id="ARBA00022574"/>
    </source>
</evidence>
<gene>
    <name evidence="8" type="ORF">GIB67_003300</name>
</gene>
<accession>A0A7J7P953</accession>
<evidence type="ECO:0000256" key="6">
    <source>
        <dbReference type="ARBA" id="ARBA00023242"/>
    </source>
</evidence>
<evidence type="ECO:0000256" key="5">
    <source>
        <dbReference type="ARBA" id="ARBA00022737"/>
    </source>
</evidence>
<comment type="subcellular location">
    <subcellularLocation>
        <location evidence="1">Nucleus</location>
        <location evidence="1">Nucleolus</location>
    </subcellularLocation>
</comment>